<feature type="compositionally biased region" description="Acidic residues" evidence="1">
    <location>
        <begin position="621"/>
        <end position="636"/>
    </location>
</feature>
<feature type="transmembrane region" description="Helical" evidence="2">
    <location>
        <begin position="1106"/>
        <end position="1126"/>
    </location>
</feature>
<protein>
    <submittedName>
        <fullName evidence="3">Uncharacterized protein</fullName>
    </submittedName>
</protein>
<comment type="caution">
    <text evidence="3">The sequence shown here is derived from an EMBL/GenBank/DDBJ whole genome shotgun (WGS) entry which is preliminary data.</text>
</comment>
<evidence type="ECO:0000256" key="2">
    <source>
        <dbReference type="SAM" id="Phobius"/>
    </source>
</evidence>
<accession>A0A9P6KFA3</accession>
<gene>
    <name evidence="3" type="ORF">BGW38_010823</name>
</gene>
<feature type="region of interest" description="Disordered" evidence="1">
    <location>
        <begin position="572"/>
        <end position="595"/>
    </location>
</feature>
<dbReference type="EMBL" id="JAABOA010000943">
    <property type="protein sequence ID" value="KAF9582743.1"/>
    <property type="molecule type" value="Genomic_DNA"/>
</dbReference>
<sequence length="1155" mass="130970">MDSSTGNDSKTSLASIQSGTSPAILDGKFTGDSAHTLETAIATGIHRFYLKEQPDQALLHGSRIPSPPTIIKSGTTWKCIIPFENIPDSAYWITFGVSYKGEKQNALTSFMFSEDALMKDFSKFLNYKGDIIFLEEDELDVIVLQSEWDLGVFSIDFTDANLGDLELQYIELNDNSITTLENNELEQIHISKLADFRGSCQIFNRDSNDPQEEDDRLITCDGKTVSVYKTNDSWDCLYSIKIGVNFDQDLASELVGGVRGGYFVWMGEVNVASIWNAETGKNISHVPIIRENLLMDYAAKLSYHGTRLVICSIASIDVYDTVSGTKIKSSLPTIENNKSHYSMNVLKEHIVLSVSGHTPEENSRLRVHRLVNQRTLTDEQQYICRDGYIFYSLPLIQDRWAVRLTGSSLDFLKVHDGALAIESGPSDNQCDFQEIKFDELGNNFMRDYEMESGAILSAKVELQEGYFEYMVRFELFIKFDGQDEPHRLFQFSEVTGKHKIFVMRDSSQLIHFTSSEVYIWNIPTAVGEGIAFAGAWRNGLDNMMGGSDIENWDIQHTQYCKHCRRLEFEYTGTSFEPDEEEAGQTEGEENPIPEAEPLLQVEIDGLVKIGESNDNEKTEPTGDEEGENTEAQADDEANSRKKTGLTIPRTARETYHYLVANPDYIPSAVFGAVFPYLISTGNIHDATSVFLKELIFPGSPISNQSLLAITYRWISAFDGIYEKLLRTLLSPDTVTWIPEGYSEEGSNLIDPLITDCKEYPTAFRCIKIIVEYCVAHAHGQRNLVFAAPILGRLKYFLEVHPDFALRTLEQLAFIPIKSRKFIVDNHQVAHPPRFRLRFWRPSRRPLHRTKDPILQVHPGLGLLDPQNKYYKGEVFQASFDALWHYLDEPRRVQADEEVSSMSFPRMLFEMFKLRAQFDSKLTVEYHEFNIDHFDNPAITALVSYKWNTIGFMYWLVRFMLECIFYALVVIAAILQIYNNHQQALEGIFITIVIFVAFFFFLEIGQARNNWHRYRSSGYNILDALGFGLPLAASIQQLVLIQENKLNPFVAPDTANCNNSTCGADGSTSSEIQENTGGAGSTTHSWLLSYSVLVVFLHLQAIFQIRVFFFIFAAGVIVFTLAILHLLRACPVGTCNIDTQFPKNFVFATSATFYFM</sequence>
<keyword evidence="2" id="KW-1133">Transmembrane helix</keyword>
<dbReference type="SUPFAM" id="SSF50978">
    <property type="entry name" value="WD40 repeat-like"/>
    <property type="match status" value="1"/>
</dbReference>
<feature type="compositionally biased region" description="Acidic residues" evidence="1">
    <location>
        <begin position="576"/>
        <end position="591"/>
    </location>
</feature>
<evidence type="ECO:0000256" key="1">
    <source>
        <dbReference type="SAM" id="MobiDB-lite"/>
    </source>
</evidence>
<keyword evidence="2" id="KW-0472">Membrane</keyword>
<dbReference type="Proteomes" id="UP000780801">
    <property type="component" value="Unassembled WGS sequence"/>
</dbReference>
<dbReference type="OrthoDB" id="2352140at2759"/>
<evidence type="ECO:0000313" key="4">
    <source>
        <dbReference type="Proteomes" id="UP000780801"/>
    </source>
</evidence>
<name>A0A9P6KFA3_9FUNG</name>
<feature type="region of interest" description="Disordered" evidence="1">
    <location>
        <begin position="610"/>
        <end position="646"/>
    </location>
</feature>
<keyword evidence="4" id="KW-1185">Reference proteome</keyword>
<evidence type="ECO:0000313" key="3">
    <source>
        <dbReference type="EMBL" id="KAF9582743.1"/>
    </source>
</evidence>
<dbReference type="InterPro" id="IPR036322">
    <property type="entry name" value="WD40_repeat_dom_sf"/>
</dbReference>
<dbReference type="AlphaFoldDB" id="A0A9P6KFA3"/>
<keyword evidence="2" id="KW-0812">Transmembrane</keyword>
<reference evidence="3" key="1">
    <citation type="journal article" date="2020" name="Fungal Divers.">
        <title>Resolving the Mortierellaceae phylogeny through synthesis of multi-gene phylogenetics and phylogenomics.</title>
        <authorList>
            <person name="Vandepol N."/>
            <person name="Liber J."/>
            <person name="Desiro A."/>
            <person name="Na H."/>
            <person name="Kennedy M."/>
            <person name="Barry K."/>
            <person name="Grigoriev I.V."/>
            <person name="Miller A.N."/>
            <person name="O'Donnell K."/>
            <person name="Stajich J.E."/>
            <person name="Bonito G."/>
        </authorList>
    </citation>
    <scope>NUCLEOTIDE SEQUENCE</scope>
    <source>
        <strain evidence="3">KOD1015</strain>
    </source>
</reference>
<proteinExistence type="predicted"/>
<feature type="transmembrane region" description="Helical" evidence="2">
    <location>
        <begin position="951"/>
        <end position="974"/>
    </location>
</feature>
<organism evidence="3 4">
    <name type="scientific">Lunasporangiospora selenospora</name>
    <dbReference type="NCBI Taxonomy" id="979761"/>
    <lineage>
        <taxon>Eukaryota</taxon>
        <taxon>Fungi</taxon>
        <taxon>Fungi incertae sedis</taxon>
        <taxon>Mucoromycota</taxon>
        <taxon>Mortierellomycotina</taxon>
        <taxon>Mortierellomycetes</taxon>
        <taxon>Mortierellales</taxon>
        <taxon>Mortierellaceae</taxon>
        <taxon>Lunasporangiospora</taxon>
    </lineage>
</organism>
<feature type="non-terminal residue" evidence="3">
    <location>
        <position position="1155"/>
    </location>
</feature>
<feature type="transmembrane region" description="Helical" evidence="2">
    <location>
        <begin position="986"/>
        <end position="1006"/>
    </location>
</feature>